<feature type="transmembrane region" description="Helical" evidence="1">
    <location>
        <begin position="20"/>
        <end position="38"/>
    </location>
</feature>
<protein>
    <submittedName>
        <fullName evidence="2">Uncharacterized protein</fullName>
    </submittedName>
</protein>
<dbReference type="Proteomes" id="UP000278351">
    <property type="component" value="Unassembled WGS sequence"/>
</dbReference>
<organism evidence="2 3">
    <name type="scientific">Chitinophaga lutea</name>
    <dbReference type="NCBI Taxonomy" id="2488634"/>
    <lineage>
        <taxon>Bacteria</taxon>
        <taxon>Pseudomonadati</taxon>
        <taxon>Bacteroidota</taxon>
        <taxon>Chitinophagia</taxon>
        <taxon>Chitinophagales</taxon>
        <taxon>Chitinophagaceae</taxon>
        <taxon>Chitinophaga</taxon>
    </lineage>
</organism>
<sequence length="71" mass="8432">MLQIQYSKGFERYLEGPVFAFIHTFSTFWFSLIHRYWLLKIALKVRHLAVSGEGMIEIRVLVIHKIRISPV</sequence>
<evidence type="ECO:0000313" key="3">
    <source>
        <dbReference type="Proteomes" id="UP000278351"/>
    </source>
</evidence>
<dbReference type="EMBL" id="RPDH01000001">
    <property type="protein sequence ID" value="RPE13645.1"/>
    <property type="molecule type" value="Genomic_DNA"/>
</dbReference>
<dbReference type="AlphaFoldDB" id="A0A3N4Q244"/>
<comment type="caution">
    <text evidence="2">The sequence shown here is derived from an EMBL/GenBank/DDBJ whole genome shotgun (WGS) entry which is preliminary data.</text>
</comment>
<gene>
    <name evidence="2" type="ORF">EGT74_09060</name>
</gene>
<proteinExistence type="predicted"/>
<evidence type="ECO:0000256" key="1">
    <source>
        <dbReference type="SAM" id="Phobius"/>
    </source>
</evidence>
<keyword evidence="1" id="KW-0472">Membrane</keyword>
<reference evidence="2 3" key="1">
    <citation type="submission" date="2018-11" db="EMBL/GenBank/DDBJ databases">
        <title>Chitinophaga lutea sp.nov., isolate from arsenic contaminated soil.</title>
        <authorList>
            <person name="Zong Y."/>
        </authorList>
    </citation>
    <scope>NUCLEOTIDE SEQUENCE [LARGE SCALE GENOMIC DNA]</scope>
    <source>
        <strain evidence="2 3">ZY74</strain>
    </source>
</reference>
<keyword evidence="1" id="KW-0812">Transmembrane</keyword>
<name>A0A3N4Q244_9BACT</name>
<keyword evidence="1" id="KW-1133">Transmembrane helix</keyword>
<accession>A0A3N4Q244</accession>
<keyword evidence="3" id="KW-1185">Reference proteome</keyword>
<evidence type="ECO:0000313" key="2">
    <source>
        <dbReference type="EMBL" id="RPE13645.1"/>
    </source>
</evidence>